<evidence type="ECO:0000256" key="1">
    <source>
        <dbReference type="SAM" id="MobiDB-lite"/>
    </source>
</evidence>
<feature type="region of interest" description="Disordered" evidence="1">
    <location>
        <begin position="1"/>
        <end position="42"/>
    </location>
</feature>
<protein>
    <submittedName>
        <fullName evidence="2">LOB domain-containing protein 18</fullName>
    </submittedName>
</protein>
<organism evidence="2 3">
    <name type="scientific">Phtheirospermum japonicum</name>
    <dbReference type="NCBI Taxonomy" id="374723"/>
    <lineage>
        <taxon>Eukaryota</taxon>
        <taxon>Viridiplantae</taxon>
        <taxon>Streptophyta</taxon>
        <taxon>Embryophyta</taxon>
        <taxon>Tracheophyta</taxon>
        <taxon>Spermatophyta</taxon>
        <taxon>Magnoliopsida</taxon>
        <taxon>eudicotyledons</taxon>
        <taxon>Gunneridae</taxon>
        <taxon>Pentapetalae</taxon>
        <taxon>asterids</taxon>
        <taxon>lamiids</taxon>
        <taxon>Lamiales</taxon>
        <taxon>Orobanchaceae</taxon>
        <taxon>Orobanchaceae incertae sedis</taxon>
        <taxon>Phtheirospermum</taxon>
    </lineage>
</organism>
<sequence length="65" mass="6533">EVGSGAFRGGAQGVWSQQRVEAAAPHPAEQGTGRGGHDLLRGLGEAPGPNLRLCGSHLCSSTIGI</sequence>
<keyword evidence="3" id="KW-1185">Reference proteome</keyword>
<evidence type="ECO:0000313" key="2">
    <source>
        <dbReference type="EMBL" id="GFP82652.1"/>
    </source>
</evidence>
<evidence type="ECO:0000313" key="3">
    <source>
        <dbReference type="Proteomes" id="UP000653305"/>
    </source>
</evidence>
<feature type="non-terminal residue" evidence="2">
    <location>
        <position position="1"/>
    </location>
</feature>
<reference evidence="2" key="1">
    <citation type="submission" date="2020-07" db="EMBL/GenBank/DDBJ databases">
        <title>Ethylene signaling mediates host invasion by parasitic plants.</title>
        <authorList>
            <person name="Yoshida S."/>
        </authorList>
    </citation>
    <scope>NUCLEOTIDE SEQUENCE</scope>
    <source>
        <strain evidence="2">Okayama</strain>
    </source>
</reference>
<name>A0A830B9M5_9LAMI</name>
<proteinExistence type="predicted"/>
<accession>A0A830B9M5</accession>
<dbReference type="AlphaFoldDB" id="A0A830B9M5"/>
<comment type="caution">
    <text evidence="2">The sequence shown here is derived from an EMBL/GenBank/DDBJ whole genome shotgun (WGS) entry which is preliminary data.</text>
</comment>
<dbReference type="EMBL" id="BMAC01000049">
    <property type="protein sequence ID" value="GFP82652.1"/>
    <property type="molecule type" value="Genomic_DNA"/>
</dbReference>
<gene>
    <name evidence="2" type="ORF">PHJA_000408300</name>
</gene>
<dbReference type="Proteomes" id="UP000653305">
    <property type="component" value="Unassembled WGS sequence"/>
</dbReference>
<feature type="compositionally biased region" description="Gly residues" evidence="1">
    <location>
        <begin position="1"/>
        <end position="12"/>
    </location>
</feature>